<dbReference type="GO" id="GO:0005344">
    <property type="term" value="F:oxygen carrier activity"/>
    <property type="evidence" value="ECO:0007669"/>
    <property type="project" value="UniProtKB-UniRule"/>
</dbReference>
<evidence type="ECO:0000256" key="1">
    <source>
        <dbReference type="ARBA" id="ARBA00009660"/>
    </source>
</evidence>
<evidence type="ECO:0000256" key="8">
    <source>
        <dbReference type="PIRSR" id="PIRSR002030-1"/>
    </source>
</evidence>
<comment type="cofactor">
    <cofactor evidence="8">
        <name>heme</name>
        <dbReference type="ChEBI" id="CHEBI:30413"/>
    </cofactor>
    <text evidence="8">Binds 1 heme group per subunit.</text>
</comment>
<evidence type="ECO:0000256" key="5">
    <source>
        <dbReference type="ARBA" id="ARBA00022723"/>
    </source>
</evidence>
<gene>
    <name evidence="10" type="ORF">GR183_17585</name>
</gene>
<keyword evidence="11" id="KW-1185">Reference proteome</keyword>
<evidence type="ECO:0000256" key="9">
    <source>
        <dbReference type="PIRSR" id="PIRSR601486-1"/>
    </source>
</evidence>
<keyword evidence="2 7" id="KW-0813">Transport</keyword>
<evidence type="ECO:0000256" key="3">
    <source>
        <dbReference type="ARBA" id="ARBA00022617"/>
    </source>
</evidence>
<dbReference type="RefSeq" id="WP_160776971.1">
    <property type="nucleotide sequence ID" value="NZ_WUMV01000008.1"/>
</dbReference>
<dbReference type="AlphaFoldDB" id="A0A7X3LX84"/>
<evidence type="ECO:0000256" key="7">
    <source>
        <dbReference type="PIRNR" id="PIRNR002030"/>
    </source>
</evidence>
<name>A0A7X3LX84_9HYPH</name>
<protein>
    <recommendedName>
        <fullName evidence="7">Group 1 truncated hemoglobin</fullName>
    </recommendedName>
</protein>
<evidence type="ECO:0000256" key="6">
    <source>
        <dbReference type="ARBA" id="ARBA00023004"/>
    </source>
</evidence>
<dbReference type="InterPro" id="IPR019795">
    <property type="entry name" value="Globin_bac-like_CS"/>
</dbReference>
<evidence type="ECO:0000313" key="11">
    <source>
        <dbReference type="Proteomes" id="UP000433101"/>
    </source>
</evidence>
<dbReference type="InterPro" id="IPR012292">
    <property type="entry name" value="Globin/Proto"/>
</dbReference>
<dbReference type="CDD" id="cd00454">
    <property type="entry name" value="TrHb1_N"/>
    <property type="match status" value="1"/>
</dbReference>
<dbReference type="Pfam" id="PF01152">
    <property type="entry name" value="Bac_globin"/>
    <property type="match status" value="1"/>
</dbReference>
<comment type="caution">
    <text evidence="10">The sequence shown here is derived from an EMBL/GenBank/DDBJ whole genome shotgun (WGS) entry which is preliminary data.</text>
</comment>
<feature type="binding site" description="distal binding residue" evidence="9">
    <location>
        <position position="69"/>
    </location>
    <ligand>
        <name>heme</name>
        <dbReference type="ChEBI" id="CHEBI:30413"/>
    </ligand>
    <ligandPart>
        <name>Fe</name>
        <dbReference type="ChEBI" id="CHEBI:18248"/>
    </ligandPart>
</feature>
<accession>A0A7X3LX84</accession>
<dbReference type="GO" id="GO:0019825">
    <property type="term" value="F:oxygen binding"/>
    <property type="evidence" value="ECO:0007669"/>
    <property type="project" value="InterPro"/>
</dbReference>
<keyword evidence="4 7" id="KW-0561">Oxygen transport</keyword>
<dbReference type="EMBL" id="WUMV01000008">
    <property type="protein sequence ID" value="MXN66730.1"/>
    <property type="molecule type" value="Genomic_DNA"/>
</dbReference>
<keyword evidence="5 7" id="KW-0479">Metal-binding</keyword>
<organism evidence="10 11">
    <name type="scientific">Stappia sediminis</name>
    <dbReference type="NCBI Taxonomy" id="2692190"/>
    <lineage>
        <taxon>Bacteria</taxon>
        <taxon>Pseudomonadati</taxon>
        <taxon>Pseudomonadota</taxon>
        <taxon>Alphaproteobacteria</taxon>
        <taxon>Hyphomicrobiales</taxon>
        <taxon>Stappiaceae</taxon>
        <taxon>Stappia</taxon>
    </lineage>
</organism>
<sequence>MSIYDDIGGKEAVDAAVNILYTRLLDDKNTSHFFDGMDVAKQRMKMRLFLTYALGGAAQYNGKDLRTSHAHLNLTDQDFDNVGGHIKATLEELCVPGHLVDSILSVVETTRDEIVNRASAA</sequence>
<dbReference type="GO" id="GO:0046872">
    <property type="term" value="F:metal ion binding"/>
    <property type="evidence" value="ECO:0007669"/>
    <property type="project" value="UniProtKB-UniRule"/>
</dbReference>
<dbReference type="InterPro" id="IPR009050">
    <property type="entry name" value="Globin-like_sf"/>
</dbReference>
<dbReference type="Gene3D" id="1.10.490.10">
    <property type="entry name" value="Globins"/>
    <property type="match status" value="1"/>
</dbReference>
<dbReference type="PROSITE" id="PS01213">
    <property type="entry name" value="GLOBIN_FAM_2"/>
    <property type="match status" value="1"/>
</dbReference>
<evidence type="ECO:0000256" key="4">
    <source>
        <dbReference type="ARBA" id="ARBA00022621"/>
    </source>
</evidence>
<keyword evidence="3 7" id="KW-0349">Heme</keyword>
<evidence type="ECO:0000256" key="2">
    <source>
        <dbReference type="ARBA" id="ARBA00022448"/>
    </source>
</evidence>
<keyword evidence="6 7" id="KW-0408">Iron</keyword>
<dbReference type="PIRSF" id="PIRSF002030">
    <property type="entry name" value="Globin_Protozoa/Cyanobacteria"/>
    <property type="match status" value="1"/>
</dbReference>
<dbReference type="GO" id="GO:0020037">
    <property type="term" value="F:heme binding"/>
    <property type="evidence" value="ECO:0007669"/>
    <property type="project" value="InterPro"/>
</dbReference>
<dbReference type="SUPFAM" id="SSF46458">
    <property type="entry name" value="Globin-like"/>
    <property type="match status" value="1"/>
</dbReference>
<dbReference type="Proteomes" id="UP000433101">
    <property type="component" value="Unassembled WGS sequence"/>
</dbReference>
<feature type="binding site" description="proximal binding residue" evidence="8">
    <location>
        <position position="69"/>
    </location>
    <ligand>
        <name>heme</name>
        <dbReference type="ChEBI" id="CHEBI:30413"/>
    </ligand>
    <ligandPart>
        <name>Fe</name>
        <dbReference type="ChEBI" id="CHEBI:18248"/>
    </ligandPart>
</feature>
<proteinExistence type="inferred from homology"/>
<dbReference type="InterPro" id="IPR016339">
    <property type="entry name" value="Hemoglobin_trunc_I"/>
</dbReference>
<evidence type="ECO:0000313" key="10">
    <source>
        <dbReference type="EMBL" id="MXN66730.1"/>
    </source>
</evidence>
<reference evidence="10 11" key="1">
    <citation type="submission" date="2019-12" db="EMBL/GenBank/DDBJ databases">
        <authorList>
            <person name="Li M."/>
        </authorList>
    </citation>
    <scope>NUCLEOTIDE SEQUENCE [LARGE SCALE GENOMIC DNA]</scope>
    <source>
        <strain evidence="10 11">GBMRC 2046</strain>
    </source>
</reference>
<comment type="similarity">
    <text evidence="1 7">Belongs to the truncated hemoglobin family. Group I subfamily.</text>
</comment>
<dbReference type="InterPro" id="IPR001486">
    <property type="entry name" value="Hemoglobin_trunc"/>
</dbReference>